<dbReference type="GeneTree" id="ENSGT01150000286990"/>
<evidence type="ECO:0000256" key="1">
    <source>
        <dbReference type="ARBA" id="ARBA00004651"/>
    </source>
</evidence>
<keyword evidence="13" id="KW-1185">Reference proteome</keyword>
<evidence type="ECO:0000256" key="8">
    <source>
        <dbReference type="ARBA" id="ARBA00023224"/>
    </source>
</evidence>
<name>A0A6I8NW32_ORNAN</name>
<dbReference type="PROSITE" id="PS50262">
    <property type="entry name" value="G_PROTEIN_RECEP_F1_2"/>
    <property type="match status" value="1"/>
</dbReference>
<evidence type="ECO:0000256" key="3">
    <source>
        <dbReference type="ARBA" id="ARBA00022606"/>
    </source>
</evidence>
<dbReference type="PANTHER" id="PTHR26453">
    <property type="entry name" value="OLFACTORY RECEPTOR"/>
    <property type="match status" value="1"/>
</dbReference>
<feature type="transmembrane region" description="Helical" evidence="10">
    <location>
        <begin position="98"/>
        <end position="120"/>
    </location>
</feature>
<feature type="transmembrane region" description="Helical" evidence="10">
    <location>
        <begin position="141"/>
        <end position="162"/>
    </location>
</feature>
<accession>A0A6I8NW32</accession>
<dbReference type="InterPro" id="IPR017452">
    <property type="entry name" value="GPCR_Rhodpsn_7TM"/>
</dbReference>
<keyword evidence="2 10" id="KW-1003">Cell membrane</keyword>
<evidence type="ECO:0000256" key="4">
    <source>
        <dbReference type="ARBA" id="ARBA00022692"/>
    </source>
</evidence>
<sequence length="320" mass="35661">MKKWNESSGTEFFLVGLFAHLSYPSLLVSTLSIVYLLALAGNSLMIFLIWMDSRLHTPMYFFLSQLSLMDLLLTSVVVPKVLIDYLLNTSMITPVGCGIQMFLVMTLGGGEGLLLGFMSYDRYIAVCHPLRYPLLMPQDKCQRLGVEACMGAALVSLFNTILTTCLPYCRPRKVHHFLCEPPALLKLACVDLSVYEPAVFVISSIVILIPFLLILASYAHILLAILQMPSTGGWRKVAITCSSHLLVVHLYYGAAMLMYIRPSSQHSPGEDNILAVFYTVLTPMLNPLIYSLRNKEVTGAMRNGNESLKIHSISLWLSFP</sequence>
<dbReference type="PROSITE" id="PS00237">
    <property type="entry name" value="G_PROTEIN_RECEP_F1_1"/>
    <property type="match status" value="1"/>
</dbReference>
<reference evidence="12" key="2">
    <citation type="submission" date="2025-09" db="UniProtKB">
        <authorList>
            <consortium name="Ensembl"/>
        </authorList>
    </citation>
    <scope>IDENTIFICATION</scope>
    <source>
        <strain evidence="12">Glennie</strain>
    </source>
</reference>
<proteinExistence type="inferred from homology"/>
<dbReference type="GO" id="GO:0050911">
    <property type="term" value="P:detection of chemical stimulus involved in sensory perception of smell"/>
    <property type="evidence" value="ECO:0000318"/>
    <property type="project" value="GO_Central"/>
</dbReference>
<evidence type="ECO:0000256" key="5">
    <source>
        <dbReference type="ARBA" id="ARBA00022725"/>
    </source>
</evidence>
<keyword evidence="9" id="KW-0675">Receptor</keyword>
<evidence type="ECO:0000256" key="7">
    <source>
        <dbReference type="ARBA" id="ARBA00023136"/>
    </source>
</evidence>
<keyword evidence="3 10" id="KW-0716">Sensory transduction</keyword>
<reference evidence="12" key="1">
    <citation type="submission" date="2025-08" db="UniProtKB">
        <authorList>
            <consortium name="Ensembl"/>
        </authorList>
    </citation>
    <scope>IDENTIFICATION</scope>
    <source>
        <strain evidence="12">Glennie</strain>
    </source>
</reference>
<dbReference type="InterPro" id="IPR000725">
    <property type="entry name" value="Olfact_rcpt"/>
</dbReference>
<protein>
    <recommendedName>
        <fullName evidence="10">Olfactory receptor</fullName>
    </recommendedName>
</protein>
<evidence type="ECO:0000256" key="10">
    <source>
        <dbReference type="RuleBase" id="RU363047"/>
    </source>
</evidence>
<dbReference type="GO" id="GO:0004984">
    <property type="term" value="F:olfactory receptor activity"/>
    <property type="evidence" value="ECO:0000318"/>
    <property type="project" value="GO_Central"/>
</dbReference>
<feature type="transmembrane region" description="Helical" evidence="10">
    <location>
        <begin position="272"/>
        <end position="292"/>
    </location>
</feature>
<evidence type="ECO:0000259" key="11">
    <source>
        <dbReference type="PROSITE" id="PS50262"/>
    </source>
</evidence>
<dbReference type="GO" id="GO:0005886">
    <property type="term" value="C:plasma membrane"/>
    <property type="evidence" value="ECO:0000318"/>
    <property type="project" value="GO_Central"/>
</dbReference>
<keyword evidence="7 10" id="KW-0472">Membrane</keyword>
<keyword evidence="9" id="KW-0297">G-protein coupled receptor</keyword>
<evidence type="ECO:0000256" key="2">
    <source>
        <dbReference type="ARBA" id="ARBA00022475"/>
    </source>
</evidence>
<dbReference type="Proteomes" id="UP000002279">
    <property type="component" value="Unplaced"/>
</dbReference>
<dbReference type="SUPFAM" id="SSF81321">
    <property type="entry name" value="Family A G protein-coupled receptor-like"/>
    <property type="match status" value="1"/>
</dbReference>
<dbReference type="InterPro" id="IPR000276">
    <property type="entry name" value="GPCR_Rhodpsn"/>
</dbReference>
<dbReference type="GO" id="GO:0004930">
    <property type="term" value="F:G protein-coupled receptor activity"/>
    <property type="evidence" value="ECO:0007669"/>
    <property type="project" value="UniProtKB-KW"/>
</dbReference>
<dbReference type="Ensembl" id="ENSOANT00000060013.1">
    <property type="protein sequence ID" value="ENSOANP00000045126.1"/>
    <property type="gene ID" value="ENSOANG00000046929.1"/>
</dbReference>
<dbReference type="Pfam" id="PF13853">
    <property type="entry name" value="7tm_4"/>
    <property type="match status" value="1"/>
</dbReference>
<feature type="domain" description="G-protein coupled receptors family 1 profile" evidence="11">
    <location>
        <begin position="41"/>
        <end position="290"/>
    </location>
</feature>
<feature type="transmembrane region" description="Helical" evidence="10">
    <location>
        <begin position="200"/>
        <end position="225"/>
    </location>
</feature>
<dbReference type="Gene3D" id="1.20.1070.10">
    <property type="entry name" value="Rhodopsin 7-helix transmembrane proteins"/>
    <property type="match status" value="1"/>
</dbReference>
<organism evidence="12 13">
    <name type="scientific">Ornithorhynchus anatinus</name>
    <name type="common">Duckbill platypus</name>
    <dbReference type="NCBI Taxonomy" id="9258"/>
    <lineage>
        <taxon>Eukaryota</taxon>
        <taxon>Metazoa</taxon>
        <taxon>Chordata</taxon>
        <taxon>Craniata</taxon>
        <taxon>Vertebrata</taxon>
        <taxon>Euteleostomi</taxon>
        <taxon>Mammalia</taxon>
        <taxon>Monotremata</taxon>
        <taxon>Ornithorhynchidae</taxon>
        <taxon>Ornithorhynchus</taxon>
    </lineage>
</organism>
<evidence type="ECO:0000313" key="12">
    <source>
        <dbReference type="Ensembl" id="ENSOANP00000045126.1"/>
    </source>
</evidence>
<feature type="transmembrane region" description="Helical" evidence="10">
    <location>
        <begin position="59"/>
        <end position="78"/>
    </location>
</feature>
<comment type="similarity">
    <text evidence="9">Belongs to the G-protein coupled receptor 1 family.</text>
</comment>
<keyword evidence="5 10" id="KW-0552">Olfaction</keyword>
<keyword evidence="6 10" id="KW-1133">Transmembrane helix</keyword>
<dbReference type="InParanoid" id="A0A6I8NW32"/>
<dbReference type="FunFam" id="1.20.1070.10:FF:000008">
    <property type="entry name" value="Olfactory receptor"/>
    <property type="match status" value="1"/>
</dbReference>
<dbReference type="CDD" id="cd15421">
    <property type="entry name" value="7tmA_OR2T-like"/>
    <property type="match status" value="1"/>
</dbReference>
<dbReference type="PRINTS" id="PR00237">
    <property type="entry name" value="GPCRRHODOPSN"/>
</dbReference>
<keyword evidence="4 9" id="KW-0812">Transmembrane</keyword>
<gene>
    <name evidence="12" type="primary">LOC100075093</name>
</gene>
<dbReference type="AlphaFoldDB" id="A0A6I8NW32"/>
<dbReference type="PRINTS" id="PR00245">
    <property type="entry name" value="OLFACTORYR"/>
</dbReference>
<feature type="transmembrane region" description="Helical" evidence="10">
    <location>
        <begin position="237"/>
        <end position="260"/>
    </location>
</feature>
<evidence type="ECO:0000313" key="13">
    <source>
        <dbReference type="Proteomes" id="UP000002279"/>
    </source>
</evidence>
<dbReference type="OMA" id="YELFVYV"/>
<feature type="transmembrane region" description="Helical" evidence="10">
    <location>
        <begin position="12"/>
        <end position="38"/>
    </location>
</feature>
<comment type="subcellular location">
    <subcellularLocation>
        <location evidence="1 10">Cell membrane</location>
        <topology evidence="1 10">Multi-pass membrane protein</topology>
    </subcellularLocation>
</comment>
<evidence type="ECO:0000256" key="6">
    <source>
        <dbReference type="ARBA" id="ARBA00022989"/>
    </source>
</evidence>
<keyword evidence="8 9" id="KW-0807">Transducer</keyword>
<evidence type="ECO:0000256" key="9">
    <source>
        <dbReference type="RuleBase" id="RU000688"/>
    </source>
</evidence>